<proteinExistence type="predicted"/>
<dbReference type="EMBL" id="CXWC01000012">
    <property type="protein sequence ID" value="CTQ75592.1"/>
    <property type="molecule type" value="Genomic_DNA"/>
</dbReference>
<dbReference type="Proteomes" id="UP000049983">
    <property type="component" value="Unassembled WGS sequence"/>
</dbReference>
<dbReference type="GeneID" id="97671746"/>
<accession>A0A0M6ZHE3</accession>
<dbReference type="OrthoDB" id="9794566at2"/>
<dbReference type="Gene3D" id="3.40.630.30">
    <property type="match status" value="2"/>
</dbReference>
<sequence>MSYHIIDCRELDAGQLCAAMNSAFSDYCVPLSLTVDKFLYFQKQRGFSAEHSFVSMSGSDIAGFWYSTAPSASYGSRGYAVSVGTDPRHRRKGILKNLFKAVVEKQKSDGANGMQLEVISTNERALRAYELFGYKHQRTVRVCRLPKHSLPVSRRNDLRIDALTVEELPDDENDYFDTLPTPQNSRASLTALRGRMNLIGVSENGRLLGWGAANPDGSVAQIAVHRNFRRNGIGSVLLEGLGQSVDTDHLTFVNVDVSATGVNAFLDRAGAEDLLQQFDMQLTF</sequence>
<dbReference type="SUPFAM" id="SSF55729">
    <property type="entry name" value="Acyl-CoA N-acyltransferases (Nat)"/>
    <property type="match status" value="2"/>
</dbReference>
<evidence type="ECO:0000313" key="5">
    <source>
        <dbReference type="Proteomes" id="UP000049983"/>
    </source>
</evidence>
<dbReference type="STRING" id="311410.LA5095_04247"/>
<dbReference type="CDD" id="cd04301">
    <property type="entry name" value="NAT_SF"/>
    <property type="match status" value="2"/>
</dbReference>
<dbReference type="Pfam" id="PF13673">
    <property type="entry name" value="Acetyltransf_10"/>
    <property type="match status" value="1"/>
</dbReference>
<dbReference type="RefSeq" id="WP_144436140.1">
    <property type="nucleotide sequence ID" value="NZ_CXWA01000008.1"/>
</dbReference>
<dbReference type="InterPro" id="IPR000182">
    <property type="entry name" value="GNAT_dom"/>
</dbReference>
<reference evidence="5" key="1">
    <citation type="submission" date="2015-07" db="EMBL/GenBank/DDBJ databases">
        <authorList>
            <person name="Rodrigo-Torres Lidia"/>
            <person name="Arahal R.David."/>
        </authorList>
    </citation>
    <scope>NUCLEOTIDE SEQUENCE [LARGE SCALE GENOMIC DNA]</scope>
    <source>
        <strain evidence="5">CECT 5096</strain>
    </source>
</reference>
<dbReference type="Pfam" id="PF00583">
    <property type="entry name" value="Acetyltransf_1"/>
    <property type="match status" value="1"/>
</dbReference>
<dbReference type="PROSITE" id="PS51186">
    <property type="entry name" value="GNAT"/>
    <property type="match status" value="2"/>
</dbReference>
<dbReference type="GO" id="GO:0016747">
    <property type="term" value="F:acyltransferase activity, transferring groups other than amino-acyl groups"/>
    <property type="evidence" value="ECO:0007669"/>
    <property type="project" value="InterPro"/>
</dbReference>
<name>A0A0M6ZHE3_9HYPH</name>
<dbReference type="AlphaFoldDB" id="A0A0M6ZHE3"/>
<protein>
    <submittedName>
        <fullName evidence="4">Putative acetyltransferase</fullName>
    </submittedName>
</protein>
<keyword evidence="1 4" id="KW-0808">Transferase</keyword>
<evidence type="ECO:0000256" key="2">
    <source>
        <dbReference type="ARBA" id="ARBA00023315"/>
    </source>
</evidence>
<evidence type="ECO:0000256" key="1">
    <source>
        <dbReference type="ARBA" id="ARBA00022679"/>
    </source>
</evidence>
<organism evidence="4 5">
    <name type="scientific">Roseibium album</name>
    <dbReference type="NCBI Taxonomy" id="311410"/>
    <lineage>
        <taxon>Bacteria</taxon>
        <taxon>Pseudomonadati</taxon>
        <taxon>Pseudomonadota</taxon>
        <taxon>Alphaproteobacteria</taxon>
        <taxon>Hyphomicrobiales</taxon>
        <taxon>Stappiaceae</taxon>
        <taxon>Roseibium</taxon>
    </lineage>
</organism>
<dbReference type="InterPro" id="IPR016181">
    <property type="entry name" value="Acyl_CoA_acyltransferase"/>
</dbReference>
<keyword evidence="2" id="KW-0012">Acyltransferase</keyword>
<evidence type="ECO:0000313" key="4">
    <source>
        <dbReference type="EMBL" id="CTQ75592.1"/>
    </source>
</evidence>
<dbReference type="InterPro" id="IPR050680">
    <property type="entry name" value="YpeA/RimI_acetyltransf"/>
</dbReference>
<feature type="domain" description="N-acetyltransferase" evidence="3">
    <location>
        <begin position="3"/>
        <end position="157"/>
    </location>
</feature>
<keyword evidence="5" id="KW-1185">Reference proteome</keyword>
<gene>
    <name evidence="4" type="ORF">LA5096_04456</name>
</gene>
<dbReference type="PANTHER" id="PTHR43420:SF12">
    <property type="entry name" value="N-ACETYLTRANSFERASE DOMAIN-CONTAINING PROTEIN"/>
    <property type="match status" value="1"/>
</dbReference>
<feature type="domain" description="N-acetyltransferase" evidence="3">
    <location>
        <begin position="158"/>
        <end position="284"/>
    </location>
</feature>
<dbReference type="PANTHER" id="PTHR43420">
    <property type="entry name" value="ACETYLTRANSFERASE"/>
    <property type="match status" value="1"/>
</dbReference>
<evidence type="ECO:0000259" key="3">
    <source>
        <dbReference type="PROSITE" id="PS51186"/>
    </source>
</evidence>